<dbReference type="AlphaFoldDB" id="A0AAW1SN77"/>
<organism evidence="1 2">
    <name type="scientific">Apatococcus fuscideae</name>
    <dbReference type="NCBI Taxonomy" id="2026836"/>
    <lineage>
        <taxon>Eukaryota</taxon>
        <taxon>Viridiplantae</taxon>
        <taxon>Chlorophyta</taxon>
        <taxon>core chlorophytes</taxon>
        <taxon>Trebouxiophyceae</taxon>
        <taxon>Chlorellales</taxon>
        <taxon>Chlorellaceae</taxon>
        <taxon>Apatococcus</taxon>
    </lineage>
</organism>
<protein>
    <submittedName>
        <fullName evidence="1">Uncharacterized protein</fullName>
    </submittedName>
</protein>
<sequence length="103" mass="11345">MSGTLLSTQTRGDLKEFLLLGTKAERLVRVIRTEPGSQYMPPTKLLSVEEPPDLLTSIQCCPASPLLFSLYLDELEALLEASEEIDCPRIAEIAEAEVLDLPT</sequence>
<dbReference type="Proteomes" id="UP001485043">
    <property type="component" value="Unassembled WGS sequence"/>
</dbReference>
<evidence type="ECO:0000313" key="1">
    <source>
        <dbReference type="EMBL" id="KAK9847742.1"/>
    </source>
</evidence>
<comment type="caution">
    <text evidence="1">The sequence shown here is derived from an EMBL/GenBank/DDBJ whole genome shotgun (WGS) entry which is preliminary data.</text>
</comment>
<reference evidence="1 2" key="1">
    <citation type="journal article" date="2024" name="Nat. Commun.">
        <title>Phylogenomics reveals the evolutionary origins of lichenization in chlorophyte algae.</title>
        <authorList>
            <person name="Puginier C."/>
            <person name="Libourel C."/>
            <person name="Otte J."/>
            <person name="Skaloud P."/>
            <person name="Haon M."/>
            <person name="Grisel S."/>
            <person name="Petersen M."/>
            <person name="Berrin J.G."/>
            <person name="Delaux P.M."/>
            <person name="Dal Grande F."/>
            <person name="Keller J."/>
        </authorList>
    </citation>
    <scope>NUCLEOTIDE SEQUENCE [LARGE SCALE GENOMIC DNA]</scope>
    <source>
        <strain evidence="1 2">SAG 2523</strain>
    </source>
</reference>
<keyword evidence="2" id="KW-1185">Reference proteome</keyword>
<accession>A0AAW1SN77</accession>
<evidence type="ECO:0000313" key="2">
    <source>
        <dbReference type="Proteomes" id="UP001485043"/>
    </source>
</evidence>
<name>A0AAW1SN77_9CHLO</name>
<gene>
    <name evidence="1" type="ORF">WJX84_010424</name>
</gene>
<dbReference type="EMBL" id="JALJOV010001447">
    <property type="protein sequence ID" value="KAK9847742.1"/>
    <property type="molecule type" value="Genomic_DNA"/>
</dbReference>
<proteinExistence type="predicted"/>